<organism evidence="2 3">
    <name type="scientific">Streptomyces triticagri</name>
    <dbReference type="NCBI Taxonomy" id="2293568"/>
    <lineage>
        <taxon>Bacteria</taxon>
        <taxon>Bacillati</taxon>
        <taxon>Actinomycetota</taxon>
        <taxon>Actinomycetes</taxon>
        <taxon>Kitasatosporales</taxon>
        <taxon>Streptomycetaceae</taxon>
        <taxon>Streptomyces</taxon>
    </lineage>
</organism>
<dbReference type="InterPro" id="IPR029068">
    <property type="entry name" value="Glyas_Bleomycin-R_OHBP_Dase"/>
</dbReference>
<feature type="domain" description="VOC" evidence="1">
    <location>
        <begin position="137"/>
        <end position="257"/>
    </location>
</feature>
<dbReference type="OrthoDB" id="9793039at2"/>
<evidence type="ECO:0000313" key="2">
    <source>
        <dbReference type="EMBL" id="RFU88014.1"/>
    </source>
</evidence>
<proteinExistence type="predicted"/>
<dbReference type="SUPFAM" id="SSF54593">
    <property type="entry name" value="Glyoxalase/Bleomycin resistance protein/Dihydroxybiphenyl dioxygenase"/>
    <property type="match status" value="2"/>
</dbReference>
<dbReference type="RefSeq" id="WP_128554501.1">
    <property type="nucleotide sequence ID" value="NZ_QUAK01000020.1"/>
</dbReference>
<comment type="caution">
    <text evidence="2">The sequence shown here is derived from an EMBL/GenBank/DDBJ whole genome shotgun (WGS) entry which is preliminary data.</text>
</comment>
<dbReference type="PROSITE" id="PS51819">
    <property type="entry name" value="VOC"/>
    <property type="match status" value="2"/>
</dbReference>
<protein>
    <submittedName>
        <fullName evidence="2">VOC family protein</fullName>
    </submittedName>
</protein>
<feature type="domain" description="VOC" evidence="1">
    <location>
        <begin position="10"/>
        <end position="123"/>
    </location>
</feature>
<name>A0A372MAN9_9ACTN</name>
<reference evidence="2 3" key="1">
    <citation type="submission" date="2018-08" db="EMBL/GenBank/DDBJ databases">
        <title>Isolation, diversity and antifungal activity of Actinobacteria from wheat.</title>
        <authorList>
            <person name="Han C."/>
        </authorList>
    </citation>
    <scope>NUCLEOTIDE SEQUENCE [LARGE SCALE GENOMIC DNA]</scope>
    <source>
        <strain evidence="2 3">NEAU-YY421</strain>
    </source>
</reference>
<dbReference type="InterPro" id="IPR004360">
    <property type="entry name" value="Glyas_Fos-R_dOase_dom"/>
</dbReference>
<evidence type="ECO:0000313" key="3">
    <source>
        <dbReference type="Proteomes" id="UP000263094"/>
    </source>
</evidence>
<evidence type="ECO:0000259" key="1">
    <source>
        <dbReference type="PROSITE" id="PS51819"/>
    </source>
</evidence>
<keyword evidence="3" id="KW-1185">Reference proteome</keyword>
<gene>
    <name evidence="2" type="ORF">DY218_04055</name>
</gene>
<accession>A0A372MAN9</accession>
<dbReference type="Pfam" id="PF00903">
    <property type="entry name" value="Glyoxalase"/>
    <property type="match status" value="2"/>
</dbReference>
<dbReference type="EMBL" id="QUAK01000020">
    <property type="protein sequence ID" value="RFU88014.1"/>
    <property type="molecule type" value="Genomic_DNA"/>
</dbReference>
<dbReference type="Proteomes" id="UP000263094">
    <property type="component" value="Unassembled WGS sequence"/>
</dbReference>
<dbReference type="AlphaFoldDB" id="A0A372MAN9"/>
<dbReference type="PANTHER" id="PTHR33993:SF10">
    <property type="entry name" value="CONSERVED PROTEIN"/>
    <property type="match status" value="1"/>
</dbReference>
<dbReference type="InterPro" id="IPR037523">
    <property type="entry name" value="VOC_core"/>
</dbReference>
<dbReference type="Gene3D" id="3.10.180.10">
    <property type="entry name" value="2,3-Dihydroxybiphenyl 1,2-Dioxygenase, domain 1"/>
    <property type="match status" value="2"/>
</dbReference>
<dbReference type="PANTHER" id="PTHR33993">
    <property type="entry name" value="GLYOXALASE-RELATED"/>
    <property type="match status" value="1"/>
</dbReference>
<dbReference type="InterPro" id="IPR052164">
    <property type="entry name" value="Anthracycline_SecMetBiosynth"/>
</dbReference>
<dbReference type="CDD" id="cd07247">
    <property type="entry name" value="SgaA_N_like"/>
    <property type="match status" value="2"/>
</dbReference>
<sequence length="266" mass="27819">MLTTRFVTGSLNWTDYCAPDIEAAAEFYGRVFGWEFAPGPAEFGGYGTFTSDGKAVAGGMSVPADMAAPAWSIYFCTPDVDATIKAVQDAGGSAPMEPMDVADLGRMGILEDSQGAGFNVWRPGTMPGLEKVEEAGSLNWVELFTEDVAAATSFYSAVGLDTFDVPMDGGTYVTVLPVGSGADAMFGGVVAKADDPVEAEGPSYWLPYFAVEDCDATVARVREGEGSVRFGPSDIEGVGRIAKLADPYGAKFAVIQPPPRAAQDAA</sequence>